<dbReference type="AlphaFoldDB" id="E8V536"/>
<dbReference type="InterPro" id="IPR021455">
    <property type="entry name" value="DUF3106"/>
</dbReference>
<feature type="region of interest" description="Disordered" evidence="1">
    <location>
        <begin position="51"/>
        <end position="79"/>
    </location>
</feature>
<feature type="region of interest" description="Disordered" evidence="1">
    <location>
        <begin position="201"/>
        <end position="222"/>
    </location>
</feature>
<dbReference type="HOGENOM" id="CLU_108524_0_0_0"/>
<evidence type="ECO:0000256" key="1">
    <source>
        <dbReference type="SAM" id="MobiDB-lite"/>
    </source>
</evidence>
<evidence type="ECO:0000313" key="2">
    <source>
        <dbReference type="EMBL" id="ADV83723.1"/>
    </source>
</evidence>
<evidence type="ECO:0000313" key="3">
    <source>
        <dbReference type="Proteomes" id="UP000006844"/>
    </source>
</evidence>
<dbReference type="EMBL" id="CP002467">
    <property type="protein sequence ID" value="ADV83723.1"/>
    <property type="molecule type" value="Genomic_DNA"/>
</dbReference>
<dbReference type="eggNOG" id="ENOG5032VB2">
    <property type="taxonomic scope" value="Bacteria"/>
</dbReference>
<sequence length="222" mass="25816">MSRVLLILGKEIMTRLQTMRTPPPYQKNSGKRRALVFFLAMGLSSSFLLAQNRPPQPHVQGTPPSRQVPRSAIGPRPQQQHFTEWMQQRSQLNPQQQQQALRAEPGFRQLPLETQQRLMNRLQTLNQMPPEQRQRMIDRNEQMERLSPQQRQQVRGALQQLGGLPLDRRRAVARSFRELKGLPPEQRGAVLNSPAYRSQFNEEERSTLSNLMQAEPYIPVQR</sequence>
<reference evidence="2 3" key="1">
    <citation type="journal article" date="2012" name="Stand. Genomic Sci.">
        <title>Complete genome sequence of Terriglobus saanensis type strain SP1PR4(T), an Acidobacteria from tundra soil.</title>
        <authorList>
            <person name="Rawat S.R."/>
            <person name="Mannisto M.K."/>
            <person name="Starovoytov V."/>
            <person name="Goodwin L."/>
            <person name="Nolan M."/>
            <person name="Hauser L."/>
            <person name="Land M."/>
            <person name="Davenport K.W."/>
            <person name="Woyke T."/>
            <person name="Haggblom M.M."/>
        </authorList>
    </citation>
    <scope>NUCLEOTIDE SEQUENCE</scope>
    <source>
        <strain evidence="3">ATCC BAA-1853 / DSM 23119 / SP1PR4</strain>
    </source>
</reference>
<dbReference type="Proteomes" id="UP000006844">
    <property type="component" value="Chromosome"/>
</dbReference>
<organism evidence="2 3">
    <name type="scientific">Terriglobus saanensis (strain ATCC BAA-1853 / DSM 23119 / SP1PR4)</name>
    <dbReference type="NCBI Taxonomy" id="401053"/>
    <lineage>
        <taxon>Bacteria</taxon>
        <taxon>Pseudomonadati</taxon>
        <taxon>Acidobacteriota</taxon>
        <taxon>Terriglobia</taxon>
        <taxon>Terriglobales</taxon>
        <taxon>Acidobacteriaceae</taxon>
        <taxon>Terriglobus</taxon>
    </lineage>
</organism>
<gene>
    <name evidence="2" type="ordered locus">AciPR4_2963</name>
</gene>
<dbReference type="Pfam" id="PF11304">
    <property type="entry name" value="DUF3106"/>
    <property type="match status" value="1"/>
</dbReference>
<proteinExistence type="predicted"/>
<dbReference type="STRING" id="401053.AciPR4_2963"/>
<evidence type="ECO:0008006" key="4">
    <source>
        <dbReference type="Google" id="ProtNLM"/>
    </source>
</evidence>
<dbReference type="KEGG" id="tsa:AciPR4_2963"/>
<accession>E8V536</accession>
<name>E8V536_TERSS</name>
<protein>
    <recommendedName>
        <fullName evidence="4">DUF3106 domain-containing protein</fullName>
    </recommendedName>
</protein>
<keyword evidence="3" id="KW-1185">Reference proteome</keyword>